<evidence type="ECO:0000256" key="1">
    <source>
        <dbReference type="ARBA" id="ARBA00023015"/>
    </source>
</evidence>
<dbReference type="InterPro" id="IPR036388">
    <property type="entry name" value="WH-like_DNA-bd_sf"/>
</dbReference>
<evidence type="ECO:0000259" key="4">
    <source>
        <dbReference type="PROSITE" id="PS50995"/>
    </source>
</evidence>
<dbReference type="InterPro" id="IPR023187">
    <property type="entry name" value="Tscrpt_reg_MarR-type_CS"/>
</dbReference>
<proteinExistence type="predicted"/>
<keyword evidence="2" id="KW-0238">DNA-binding</keyword>
<gene>
    <name evidence="5" type="ORF">GCM10023318_19920</name>
</gene>
<keyword evidence="1" id="KW-0805">Transcription regulation</keyword>
<dbReference type="EMBL" id="BAABJM010000002">
    <property type="protein sequence ID" value="GAA5050111.1"/>
    <property type="molecule type" value="Genomic_DNA"/>
</dbReference>
<organism evidence="5 6">
    <name type="scientific">Nocardia callitridis</name>
    <dbReference type="NCBI Taxonomy" id="648753"/>
    <lineage>
        <taxon>Bacteria</taxon>
        <taxon>Bacillati</taxon>
        <taxon>Actinomycetota</taxon>
        <taxon>Actinomycetes</taxon>
        <taxon>Mycobacteriales</taxon>
        <taxon>Nocardiaceae</taxon>
        <taxon>Nocardia</taxon>
    </lineage>
</organism>
<dbReference type="PRINTS" id="PR00598">
    <property type="entry name" value="HTHMARR"/>
</dbReference>
<dbReference type="InterPro" id="IPR036390">
    <property type="entry name" value="WH_DNA-bd_sf"/>
</dbReference>
<accession>A0ABP9K5W4</accession>
<dbReference type="SMART" id="SM00347">
    <property type="entry name" value="HTH_MARR"/>
    <property type="match status" value="1"/>
</dbReference>
<evidence type="ECO:0000313" key="6">
    <source>
        <dbReference type="Proteomes" id="UP001500603"/>
    </source>
</evidence>
<dbReference type="Gene3D" id="1.10.10.10">
    <property type="entry name" value="Winged helix-like DNA-binding domain superfamily/Winged helix DNA-binding domain"/>
    <property type="match status" value="1"/>
</dbReference>
<dbReference type="PANTHER" id="PTHR42756:SF1">
    <property type="entry name" value="TRANSCRIPTIONAL REPRESSOR OF EMRAB OPERON"/>
    <property type="match status" value="1"/>
</dbReference>
<dbReference type="PROSITE" id="PS01117">
    <property type="entry name" value="HTH_MARR_1"/>
    <property type="match status" value="1"/>
</dbReference>
<evidence type="ECO:0000313" key="5">
    <source>
        <dbReference type="EMBL" id="GAA5050111.1"/>
    </source>
</evidence>
<sequence>MEPPPRSGRDIARDVGPIGYALALAARAHRVDLTQRLARLGLHPGQELIVVDLHENPESTQAELVQRMGIEQPTIAKTISRMERSGFVQRTHDESDRRVIRLRLSAQGEQAVEAVRVAWRDAETVVTSGLNGAERRQLVSLLRRIG</sequence>
<dbReference type="PROSITE" id="PS50995">
    <property type="entry name" value="HTH_MARR_2"/>
    <property type="match status" value="1"/>
</dbReference>
<dbReference type="InterPro" id="IPR000835">
    <property type="entry name" value="HTH_MarR-typ"/>
</dbReference>
<keyword evidence="6" id="KW-1185">Reference proteome</keyword>
<evidence type="ECO:0000256" key="3">
    <source>
        <dbReference type="ARBA" id="ARBA00023163"/>
    </source>
</evidence>
<evidence type="ECO:0000256" key="2">
    <source>
        <dbReference type="ARBA" id="ARBA00023125"/>
    </source>
</evidence>
<name>A0ABP9K5W4_9NOCA</name>
<dbReference type="Proteomes" id="UP001500603">
    <property type="component" value="Unassembled WGS sequence"/>
</dbReference>
<dbReference type="PANTHER" id="PTHR42756">
    <property type="entry name" value="TRANSCRIPTIONAL REGULATOR, MARR"/>
    <property type="match status" value="1"/>
</dbReference>
<keyword evidence="3" id="KW-0804">Transcription</keyword>
<dbReference type="RefSeq" id="WP_345494947.1">
    <property type="nucleotide sequence ID" value="NZ_BAABJM010000002.1"/>
</dbReference>
<feature type="domain" description="HTH marR-type" evidence="4">
    <location>
        <begin position="15"/>
        <end position="146"/>
    </location>
</feature>
<protein>
    <submittedName>
        <fullName evidence="5">MarR family transcriptional regulator</fullName>
    </submittedName>
</protein>
<dbReference type="SUPFAM" id="SSF46785">
    <property type="entry name" value="Winged helix' DNA-binding domain"/>
    <property type="match status" value="1"/>
</dbReference>
<dbReference type="Pfam" id="PF01047">
    <property type="entry name" value="MarR"/>
    <property type="match status" value="1"/>
</dbReference>
<comment type="caution">
    <text evidence="5">The sequence shown here is derived from an EMBL/GenBank/DDBJ whole genome shotgun (WGS) entry which is preliminary data.</text>
</comment>
<reference evidence="6" key="1">
    <citation type="journal article" date="2019" name="Int. J. Syst. Evol. Microbiol.">
        <title>The Global Catalogue of Microorganisms (GCM) 10K type strain sequencing project: providing services to taxonomists for standard genome sequencing and annotation.</title>
        <authorList>
            <consortium name="The Broad Institute Genomics Platform"/>
            <consortium name="The Broad Institute Genome Sequencing Center for Infectious Disease"/>
            <person name="Wu L."/>
            <person name="Ma J."/>
        </authorList>
    </citation>
    <scope>NUCLEOTIDE SEQUENCE [LARGE SCALE GENOMIC DNA]</scope>
    <source>
        <strain evidence="6">JCM 18298</strain>
    </source>
</reference>